<gene>
    <name evidence="9" type="ORF">H9738_02345</name>
</gene>
<dbReference type="InterPro" id="IPR011010">
    <property type="entry name" value="DNA_brk_join_enz"/>
</dbReference>
<reference evidence="9" key="2">
    <citation type="submission" date="2021-04" db="EMBL/GenBank/DDBJ databases">
        <authorList>
            <person name="Gilroy R."/>
        </authorList>
    </citation>
    <scope>NUCLEOTIDE SEQUENCE</scope>
    <source>
        <strain evidence="9">ChiHjej12B11-1927</strain>
    </source>
</reference>
<dbReference type="InterPro" id="IPR010998">
    <property type="entry name" value="Integrase_recombinase_N"/>
</dbReference>
<comment type="function">
    <text evidence="1">Site-specific tyrosine recombinase, which acts by catalyzing the cutting and rejoining of the recombining DNA molecules.</text>
</comment>
<protein>
    <submittedName>
        <fullName evidence="9">Site-specific integrase</fullName>
    </submittedName>
</protein>
<evidence type="ECO:0000259" key="7">
    <source>
        <dbReference type="PROSITE" id="PS51898"/>
    </source>
</evidence>
<dbReference type="InterPro" id="IPR044068">
    <property type="entry name" value="CB"/>
</dbReference>
<dbReference type="Pfam" id="PF00589">
    <property type="entry name" value="Phage_integrase"/>
    <property type="match status" value="1"/>
</dbReference>
<dbReference type="Gene3D" id="1.10.443.10">
    <property type="entry name" value="Intergrase catalytic core"/>
    <property type="match status" value="1"/>
</dbReference>
<dbReference type="InterPro" id="IPR013762">
    <property type="entry name" value="Integrase-like_cat_sf"/>
</dbReference>
<dbReference type="InterPro" id="IPR050090">
    <property type="entry name" value="Tyrosine_recombinase_XerCD"/>
</dbReference>
<comment type="caution">
    <text evidence="9">The sequence shown here is derived from an EMBL/GenBank/DDBJ whole genome shotgun (WGS) entry which is preliminary data.</text>
</comment>
<dbReference type="PROSITE" id="PS51898">
    <property type="entry name" value="TYR_RECOMBINASE"/>
    <property type="match status" value="1"/>
</dbReference>
<sequence length="227" mass="26938">MLKNVITVANEDLEEFEQYLYERENARATIRKYMTDIRTFCRYLGKEKEADKNRLLLYKEWLLEHYAISSANSMLAALNQFLKFKGYDSLTVKRIKTQRSLFRQEEKELTKGEFKRLVEAARHQGKEQLALCMETIAVTGIRISELQYFTVERVKKGRIEIINKGKYRRIFLPDSLRKKLLVYSKEKGLREGYIFITRNGKPKDRSNIWSEMKALQKKTGIQESKIF</sequence>
<comment type="similarity">
    <text evidence="2">Belongs to the 'phage' integrase family.</text>
</comment>
<dbReference type="InterPro" id="IPR004107">
    <property type="entry name" value="Integrase_SAM-like_N"/>
</dbReference>
<feature type="domain" description="Tyr recombinase" evidence="7">
    <location>
        <begin position="104"/>
        <end position="227"/>
    </location>
</feature>
<proteinExistence type="inferred from homology"/>
<keyword evidence="3" id="KW-0229">DNA integration</keyword>
<keyword evidence="4 6" id="KW-0238">DNA-binding</keyword>
<evidence type="ECO:0000256" key="2">
    <source>
        <dbReference type="ARBA" id="ARBA00008857"/>
    </source>
</evidence>
<dbReference type="GO" id="GO:0015074">
    <property type="term" value="P:DNA integration"/>
    <property type="evidence" value="ECO:0007669"/>
    <property type="project" value="UniProtKB-KW"/>
</dbReference>
<evidence type="ECO:0000256" key="6">
    <source>
        <dbReference type="PROSITE-ProRule" id="PRU01248"/>
    </source>
</evidence>
<dbReference type="PROSITE" id="PS51900">
    <property type="entry name" value="CB"/>
    <property type="match status" value="1"/>
</dbReference>
<organism evidence="9 10">
    <name type="scientific">Candidatus Blautia pullistercoris</name>
    <dbReference type="NCBI Taxonomy" id="2838499"/>
    <lineage>
        <taxon>Bacteria</taxon>
        <taxon>Bacillati</taxon>
        <taxon>Bacillota</taxon>
        <taxon>Clostridia</taxon>
        <taxon>Lachnospirales</taxon>
        <taxon>Lachnospiraceae</taxon>
        <taxon>Blautia</taxon>
    </lineage>
</organism>
<dbReference type="SUPFAM" id="SSF56349">
    <property type="entry name" value="DNA breaking-rejoining enzymes"/>
    <property type="match status" value="1"/>
</dbReference>
<feature type="non-terminal residue" evidence="9">
    <location>
        <position position="227"/>
    </location>
</feature>
<evidence type="ECO:0000313" key="9">
    <source>
        <dbReference type="EMBL" id="HIX36698.1"/>
    </source>
</evidence>
<evidence type="ECO:0000256" key="5">
    <source>
        <dbReference type="ARBA" id="ARBA00023172"/>
    </source>
</evidence>
<evidence type="ECO:0000256" key="1">
    <source>
        <dbReference type="ARBA" id="ARBA00003283"/>
    </source>
</evidence>
<dbReference type="EMBL" id="DXFG01000048">
    <property type="protein sequence ID" value="HIX36698.1"/>
    <property type="molecule type" value="Genomic_DNA"/>
</dbReference>
<reference evidence="9" key="1">
    <citation type="journal article" date="2021" name="PeerJ">
        <title>Extensive microbial diversity within the chicken gut microbiome revealed by metagenomics and culture.</title>
        <authorList>
            <person name="Gilroy R."/>
            <person name="Ravi A."/>
            <person name="Getino M."/>
            <person name="Pursley I."/>
            <person name="Horton D.L."/>
            <person name="Alikhan N.F."/>
            <person name="Baker D."/>
            <person name="Gharbi K."/>
            <person name="Hall N."/>
            <person name="Watson M."/>
            <person name="Adriaenssens E.M."/>
            <person name="Foster-Nyarko E."/>
            <person name="Jarju S."/>
            <person name="Secka A."/>
            <person name="Antonio M."/>
            <person name="Oren A."/>
            <person name="Chaudhuri R.R."/>
            <person name="La Ragione R."/>
            <person name="Hildebrand F."/>
            <person name="Pallen M.J."/>
        </authorList>
    </citation>
    <scope>NUCLEOTIDE SEQUENCE</scope>
    <source>
        <strain evidence="9">ChiHjej12B11-1927</strain>
    </source>
</reference>
<feature type="domain" description="Core-binding (CB)" evidence="8">
    <location>
        <begin position="7"/>
        <end position="86"/>
    </location>
</feature>
<name>A0A9D1VKD7_9FIRM</name>
<dbReference type="Pfam" id="PF02899">
    <property type="entry name" value="Phage_int_SAM_1"/>
    <property type="match status" value="1"/>
</dbReference>
<dbReference type="Gene3D" id="1.10.150.130">
    <property type="match status" value="1"/>
</dbReference>
<dbReference type="Proteomes" id="UP000824230">
    <property type="component" value="Unassembled WGS sequence"/>
</dbReference>
<evidence type="ECO:0000256" key="3">
    <source>
        <dbReference type="ARBA" id="ARBA00022908"/>
    </source>
</evidence>
<dbReference type="AlphaFoldDB" id="A0A9D1VKD7"/>
<keyword evidence="5" id="KW-0233">DNA recombination</keyword>
<dbReference type="GO" id="GO:0003677">
    <property type="term" value="F:DNA binding"/>
    <property type="evidence" value="ECO:0007669"/>
    <property type="project" value="UniProtKB-UniRule"/>
</dbReference>
<dbReference type="InterPro" id="IPR002104">
    <property type="entry name" value="Integrase_catalytic"/>
</dbReference>
<evidence type="ECO:0000256" key="4">
    <source>
        <dbReference type="ARBA" id="ARBA00023125"/>
    </source>
</evidence>
<dbReference type="PANTHER" id="PTHR30349">
    <property type="entry name" value="PHAGE INTEGRASE-RELATED"/>
    <property type="match status" value="1"/>
</dbReference>
<evidence type="ECO:0000313" key="10">
    <source>
        <dbReference type="Proteomes" id="UP000824230"/>
    </source>
</evidence>
<accession>A0A9D1VKD7</accession>
<dbReference type="GO" id="GO:0006310">
    <property type="term" value="P:DNA recombination"/>
    <property type="evidence" value="ECO:0007669"/>
    <property type="project" value="UniProtKB-KW"/>
</dbReference>
<evidence type="ECO:0000259" key="8">
    <source>
        <dbReference type="PROSITE" id="PS51900"/>
    </source>
</evidence>
<dbReference type="PANTHER" id="PTHR30349:SF89">
    <property type="entry name" value="INTEGRASE_RECOMBINASE"/>
    <property type="match status" value="1"/>
</dbReference>